<dbReference type="PANTHER" id="PTHR31096:SF23">
    <property type="entry name" value="ACT DOMAIN-CONTAINING PROTEIN ACR10"/>
    <property type="match status" value="1"/>
</dbReference>
<evidence type="ECO:0000313" key="5">
    <source>
        <dbReference type="Proteomes" id="UP000655225"/>
    </source>
</evidence>
<feature type="domain" description="ACT" evidence="3">
    <location>
        <begin position="111"/>
        <end position="194"/>
    </location>
</feature>
<organism evidence="4 5">
    <name type="scientific">Tetracentron sinense</name>
    <name type="common">Spur-leaf</name>
    <dbReference type="NCBI Taxonomy" id="13715"/>
    <lineage>
        <taxon>Eukaryota</taxon>
        <taxon>Viridiplantae</taxon>
        <taxon>Streptophyta</taxon>
        <taxon>Embryophyta</taxon>
        <taxon>Tracheophyta</taxon>
        <taxon>Spermatophyta</taxon>
        <taxon>Magnoliopsida</taxon>
        <taxon>Trochodendrales</taxon>
        <taxon>Trochodendraceae</taxon>
        <taxon>Tetracentron</taxon>
    </lineage>
</organism>
<dbReference type="InterPro" id="IPR056816">
    <property type="entry name" value="ACR2/9/10_N"/>
</dbReference>
<dbReference type="InterPro" id="IPR056805">
    <property type="entry name" value="ACT_ACR9/10_C"/>
</dbReference>
<keyword evidence="5" id="KW-1185">Reference proteome</keyword>
<evidence type="ECO:0000256" key="1">
    <source>
        <dbReference type="ARBA" id="ARBA00022737"/>
    </source>
</evidence>
<gene>
    <name evidence="4" type="ORF">HHK36_019215</name>
</gene>
<evidence type="ECO:0000313" key="4">
    <source>
        <dbReference type="EMBL" id="KAF8395272.1"/>
    </source>
</evidence>
<keyword evidence="1 2" id="KW-0677">Repeat</keyword>
<dbReference type="Pfam" id="PF24931">
    <property type="entry name" value="ACT_ACR9_3rd"/>
    <property type="match status" value="1"/>
</dbReference>
<dbReference type="OMA" id="QIGDREW"/>
<dbReference type="SUPFAM" id="SSF55021">
    <property type="entry name" value="ACT-like"/>
    <property type="match status" value="3"/>
</dbReference>
<comment type="caution">
    <text evidence="4">The sequence shown here is derived from an EMBL/GenBank/DDBJ whole genome shotgun (WGS) entry which is preliminary data.</text>
</comment>
<comment type="function">
    <text evidence="2">Binds amino acids.</text>
</comment>
<dbReference type="InterPro" id="IPR045865">
    <property type="entry name" value="ACT-like_dom_sf"/>
</dbReference>
<dbReference type="Pfam" id="PF24926">
    <property type="entry name" value="ACT_ACR9_C"/>
    <property type="match status" value="1"/>
</dbReference>
<dbReference type="InterPro" id="IPR040217">
    <property type="entry name" value="ACR1-12"/>
</dbReference>
<proteinExistence type="predicted"/>
<dbReference type="Proteomes" id="UP000655225">
    <property type="component" value="Unassembled WGS sequence"/>
</dbReference>
<dbReference type="OrthoDB" id="2019824at2759"/>
<evidence type="ECO:0000259" key="3">
    <source>
        <dbReference type="PROSITE" id="PS51671"/>
    </source>
</evidence>
<dbReference type="AlphaFoldDB" id="A0A834Z1V8"/>
<accession>A0A834Z1V8</accession>
<reference evidence="4 5" key="1">
    <citation type="submission" date="2020-04" db="EMBL/GenBank/DDBJ databases">
        <title>Plant Genome Project.</title>
        <authorList>
            <person name="Zhang R.-G."/>
        </authorList>
    </citation>
    <scope>NUCLEOTIDE SEQUENCE [LARGE SCALE GENOMIC DNA]</scope>
    <source>
        <strain evidence="4">YNK0</strain>
        <tissue evidence="4">Leaf</tissue>
    </source>
</reference>
<dbReference type="EMBL" id="JABCRI010000013">
    <property type="protein sequence ID" value="KAF8395272.1"/>
    <property type="molecule type" value="Genomic_DNA"/>
</dbReference>
<dbReference type="PANTHER" id="PTHR31096">
    <property type="entry name" value="ACT DOMAIN-CONTAINING PROTEIN ACR4-RELATED"/>
    <property type="match status" value="1"/>
</dbReference>
<name>A0A834Z1V8_TETSI</name>
<sequence length="453" mass="50621">MGILHEDVVLIRQSEKPDDPTVITVNCPDKTGLGCDLCRIILFFGLSIVRGDVSTDGKWCYIVFWVVGKSAIRWNLLKKRLVGACPSCSSASGIYYYRAELQQPKPPDVFLLKFCCYDRKGLLHDVTEVLCELELVIKRVKVLTTPDGRLMDLFFITDTRELLHTMKRQEDTCYCLKAVLGDAMISCEIELTGPEIAACSQFSSFLPSVLTEEVFSLELPNKHPNGSLTSNSVSVTIDNSLSPAHTLIQILCQDHKGLLYDIMRTLKDYNIQISYGRFSANKSGNCEVDLFIMQADGKKIVDAKQQKALCSRLQMELFRPLRVAVVSRGPDTELLVANPVESSGNGRPLVFYDITLALKMLDTCIFSVHADLPFVVVQSCVGRNREAYDRRSGVGSIQNPPRRKGWPVYVEEQDRRGSKEDVDGLGVIDLDGYELIPPPYSIFLLPFGISTSK</sequence>
<dbReference type="Pfam" id="PF24914">
    <property type="entry name" value="ACR10_N"/>
    <property type="match status" value="1"/>
</dbReference>
<dbReference type="PROSITE" id="PS51671">
    <property type="entry name" value="ACT"/>
    <property type="match status" value="1"/>
</dbReference>
<dbReference type="InterPro" id="IPR002912">
    <property type="entry name" value="ACT_dom"/>
</dbReference>
<dbReference type="GO" id="GO:0016597">
    <property type="term" value="F:amino acid binding"/>
    <property type="evidence" value="ECO:0007669"/>
    <property type="project" value="UniProtKB-UniRule"/>
</dbReference>
<evidence type="ECO:0000256" key="2">
    <source>
        <dbReference type="RuleBase" id="RU369043"/>
    </source>
</evidence>
<protein>
    <recommendedName>
        <fullName evidence="2">ACT domain-containing protein ACR</fullName>
    </recommendedName>
    <alternativeName>
        <fullName evidence="2">Protein ACT DOMAIN REPEATS</fullName>
    </alternativeName>
</protein>